<evidence type="ECO:0000256" key="2">
    <source>
        <dbReference type="SAM" id="SignalP"/>
    </source>
</evidence>
<dbReference type="AlphaFoldDB" id="A0A6N6VQH5"/>
<proteinExistence type="predicted"/>
<feature type="signal peptide" evidence="2">
    <location>
        <begin position="1"/>
        <end position="16"/>
    </location>
</feature>
<dbReference type="Pfam" id="PF11839">
    <property type="entry name" value="Alanine_zipper"/>
    <property type="match status" value="1"/>
</dbReference>
<keyword evidence="2" id="KW-0732">Signal</keyword>
<dbReference type="Proteomes" id="UP000468901">
    <property type="component" value="Unassembled WGS sequence"/>
</dbReference>
<feature type="region of interest" description="Disordered" evidence="1">
    <location>
        <begin position="62"/>
        <end position="86"/>
    </location>
</feature>
<dbReference type="NCBIfam" id="NF040598">
    <property type="entry name" value="Ala_zip_lipo"/>
    <property type="match status" value="1"/>
</dbReference>
<feature type="compositionally biased region" description="Low complexity" evidence="1">
    <location>
        <begin position="62"/>
        <end position="72"/>
    </location>
</feature>
<sequence>MNMLSRIMLPAALASAVLLGGCATHLNEQDQAKLDQAVKDSGEAKEMAQQAMTQSQAAAASADRAAASAQAANEKADRIFQHSLRK</sequence>
<reference evidence="3 4" key="1">
    <citation type="submission" date="2019-09" db="EMBL/GenBank/DDBJ databases">
        <title>Parvibaculum sedimenti sp. nov., isolated from sediment.</title>
        <authorList>
            <person name="Wang Y."/>
        </authorList>
    </citation>
    <scope>NUCLEOTIDE SEQUENCE [LARGE SCALE GENOMIC DNA]</scope>
    <source>
        <strain evidence="3 4">HXT-9</strain>
    </source>
</reference>
<comment type="caution">
    <text evidence="3">The sequence shown here is derived from an EMBL/GenBank/DDBJ whole genome shotgun (WGS) entry which is preliminary data.</text>
</comment>
<evidence type="ECO:0000256" key="1">
    <source>
        <dbReference type="SAM" id="MobiDB-lite"/>
    </source>
</evidence>
<dbReference type="EMBL" id="WESC01000004">
    <property type="protein sequence ID" value="KAB7741334.1"/>
    <property type="molecule type" value="Genomic_DNA"/>
</dbReference>
<name>A0A6N6VQH5_9HYPH</name>
<feature type="chain" id="PRO_5026970954" description="Lipoprotein" evidence="2">
    <location>
        <begin position="17"/>
        <end position="86"/>
    </location>
</feature>
<dbReference type="PROSITE" id="PS51257">
    <property type="entry name" value="PROKAR_LIPOPROTEIN"/>
    <property type="match status" value="1"/>
</dbReference>
<evidence type="ECO:0008006" key="5">
    <source>
        <dbReference type="Google" id="ProtNLM"/>
    </source>
</evidence>
<keyword evidence="4" id="KW-1185">Reference proteome</keyword>
<organism evidence="3 4">
    <name type="scientific">Parvibaculum sedimenti</name>
    <dbReference type="NCBI Taxonomy" id="2608632"/>
    <lineage>
        <taxon>Bacteria</taxon>
        <taxon>Pseudomonadati</taxon>
        <taxon>Pseudomonadota</taxon>
        <taxon>Alphaproteobacteria</taxon>
        <taxon>Hyphomicrobiales</taxon>
        <taxon>Parvibaculaceae</taxon>
        <taxon>Parvibaculum</taxon>
    </lineage>
</organism>
<protein>
    <recommendedName>
        <fullName evidence="5">Lipoprotein</fullName>
    </recommendedName>
</protein>
<accession>A0A6N6VQH5</accession>
<dbReference type="InterPro" id="IPR021793">
    <property type="entry name" value="Oprl"/>
</dbReference>
<dbReference type="RefSeq" id="WP_152215320.1">
    <property type="nucleotide sequence ID" value="NZ_JBAQYD010000343.1"/>
</dbReference>
<evidence type="ECO:0000313" key="3">
    <source>
        <dbReference type="EMBL" id="KAB7741334.1"/>
    </source>
</evidence>
<evidence type="ECO:0000313" key="4">
    <source>
        <dbReference type="Proteomes" id="UP000468901"/>
    </source>
</evidence>
<gene>
    <name evidence="3" type="ORF">F2P47_06215</name>
</gene>